<dbReference type="AlphaFoldDB" id="A0A420ENI2"/>
<gene>
    <name evidence="1" type="ORF">DBZ36_01125</name>
</gene>
<dbReference type="EMBL" id="RAQO01000001">
    <property type="protein sequence ID" value="RKF22279.1"/>
    <property type="molecule type" value="Genomic_DNA"/>
</dbReference>
<organism evidence="1 2">
    <name type="scientific">Alginatibacterium sediminis</name>
    <dbReference type="NCBI Taxonomy" id="2164068"/>
    <lineage>
        <taxon>Bacteria</taxon>
        <taxon>Pseudomonadati</taxon>
        <taxon>Pseudomonadota</taxon>
        <taxon>Gammaproteobacteria</taxon>
        <taxon>Alteromonadales</taxon>
        <taxon>Alteromonadaceae</taxon>
        <taxon>Alginatibacterium</taxon>
    </lineage>
</organism>
<keyword evidence="2" id="KW-1185">Reference proteome</keyword>
<accession>A0A420ENI2</accession>
<name>A0A420ENI2_9ALTE</name>
<protein>
    <submittedName>
        <fullName evidence="1">Uncharacterized protein</fullName>
    </submittedName>
</protein>
<comment type="caution">
    <text evidence="1">The sequence shown here is derived from an EMBL/GenBank/DDBJ whole genome shotgun (WGS) entry which is preliminary data.</text>
</comment>
<dbReference type="Proteomes" id="UP000286482">
    <property type="component" value="Unassembled WGS sequence"/>
</dbReference>
<sequence length="364" mass="42713">MINRGIIFNNLISTWVKSNLHKDANDALFWQRLLRVTTGESIGSDSQIMRKFRQGEIQPLFNELMKQQRWDDQEIADKITRYDGVPDSEIGAWILVRDFFETYRDAEGMSASHQHYFNFVLAHCQLERSLLMSKSTLPSFKEWLLIIQTPKQCQTDLGMCEREIKRCLYWAALGVLDICIATNKRDSIFSPFLPKLAKGNTSIVYSSKVMITEILKKLSDGPKPLSKNEFYKRIYIKQRTSSEYCNFHGLETLSPKSLELIDPDYGTIKKKIQRYERSGFITTEHYLAYLRIHFEAYPDNGKLQDGHSAIFWSFLNMFNYLQRKWINKGVSGSVIVEYFQTYEDYVKLVFKRYDEFVLTDELMS</sequence>
<proteinExistence type="predicted"/>
<evidence type="ECO:0000313" key="2">
    <source>
        <dbReference type="Proteomes" id="UP000286482"/>
    </source>
</evidence>
<reference evidence="1 2" key="1">
    <citation type="submission" date="2018-09" db="EMBL/GenBank/DDBJ databases">
        <authorList>
            <person name="Wang Z."/>
        </authorList>
    </citation>
    <scope>NUCLEOTIDE SEQUENCE [LARGE SCALE GENOMIC DNA]</scope>
    <source>
        <strain evidence="1 2">ALS 81</strain>
    </source>
</reference>
<evidence type="ECO:0000313" key="1">
    <source>
        <dbReference type="EMBL" id="RKF22279.1"/>
    </source>
</evidence>